<organism evidence="6 7">
    <name type="scientific">Streptomyces uncialis</name>
    <dbReference type="NCBI Taxonomy" id="1048205"/>
    <lineage>
        <taxon>Bacteria</taxon>
        <taxon>Bacillati</taxon>
        <taxon>Actinomycetota</taxon>
        <taxon>Actinomycetes</taxon>
        <taxon>Kitasatosporales</taxon>
        <taxon>Streptomycetaceae</taxon>
        <taxon>Streptomyces</taxon>
    </lineage>
</organism>
<dbReference type="Gene3D" id="3.40.109.10">
    <property type="entry name" value="NADH Oxidase"/>
    <property type="match status" value="1"/>
</dbReference>
<keyword evidence="7" id="KW-1185">Reference proteome</keyword>
<keyword evidence="1" id="KW-0285">Flavoprotein</keyword>
<dbReference type="PANTHER" id="PTHR23026:SF90">
    <property type="entry name" value="IODOTYROSINE DEIODINASE 1"/>
    <property type="match status" value="1"/>
</dbReference>
<dbReference type="GO" id="GO:0016491">
    <property type="term" value="F:oxidoreductase activity"/>
    <property type="evidence" value="ECO:0007669"/>
    <property type="project" value="UniProtKB-KW"/>
</dbReference>
<dbReference type="STRING" id="1048205.AB852_28910"/>
<keyword evidence="4" id="KW-0472">Membrane</keyword>
<dbReference type="EMBL" id="LFBV01000009">
    <property type="protein sequence ID" value="OKH91570.1"/>
    <property type="molecule type" value="Genomic_DNA"/>
</dbReference>
<dbReference type="InterPro" id="IPR029479">
    <property type="entry name" value="Nitroreductase"/>
</dbReference>
<evidence type="ECO:0000256" key="1">
    <source>
        <dbReference type="ARBA" id="ARBA00022630"/>
    </source>
</evidence>
<keyword evidence="4" id="KW-0812">Transmembrane</keyword>
<evidence type="ECO:0000259" key="5">
    <source>
        <dbReference type="Pfam" id="PF00881"/>
    </source>
</evidence>
<gene>
    <name evidence="6" type="ORF">AB852_28910</name>
</gene>
<accession>A0A1Q4V1F5</accession>
<dbReference type="PANTHER" id="PTHR23026">
    <property type="entry name" value="NADPH NITROREDUCTASE"/>
    <property type="match status" value="1"/>
</dbReference>
<proteinExistence type="predicted"/>
<dbReference type="AlphaFoldDB" id="A0A1Q4V1F5"/>
<reference evidence="6 7" key="1">
    <citation type="submission" date="2015-06" db="EMBL/GenBank/DDBJ databases">
        <title>Cloning and characterization of the uncialamcin biosynthetic gene cluster.</title>
        <authorList>
            <person name="Yan X."/>
            <person name="Huang T."/>
            <person name="Ge H."/>
            <person name="Shen B."/>
        </authorList>
    </citation>
    <scope>NUCLEOTIDE SEQUENCE [LARGE SCALE GENOMIC DNA]</scope>
    <source>
        <strain evidence="6 7">DCA2648</strain>
    </source>
</reference>
<dbReference type="CDD" id="cd02144">
    <property type="entry name" value="iodotyrosine_dehalogenase"/>
    <property type="match status" value="1"/>
</dbReference>
<evidence type="ECO:0000256" key="3">
    <source>
        <dbReference type="ARBA" id="ARBA00023002"/>
    </source>
</evidence>
<evidence type="ECO:0000256" key="4">
    <source>
        <dbReference type="SAM" id="Phobius"/>
    </source>
</evidence>
<dbReference type="Proteomes" id="UP000186455">
    <property type="component" value="Unassembled WGS sequence"/>
</dbReference>
<sequence>MTDVAQRWNPIHGEPYRPVPYRPERMPAAESVARAAELRRRMDQRRTVRRFAPDPVPPEVVRDAIVCAGTAPSGAHQQPWTFVLVRDQEVRRLIRDAAEHEERVSYDGRLGEEWLAALRPLGTDGVKTHLTDAPALIVVFQQRYWVGADGARHKHYYVDESVGIAVGMLLTALHLSGLAALVHTPSPMGFLREVLGRPANEKAFAVIPVGYPAADCEVPGLVRKSLDQVLVEI</sequence>
<dbReference type="Pfam" id="PF00881">
    <property type="entry name" value="Nitroreductase"/>
    <property type="match status" value="1"/>
</dbReference>
<feature type="transmembrane region" description="Helical" evidence="4">
    <location>
        <begin position="162"/>
        <end position="182"/>
    </location>
</feature>
<dbReference type="InterPro" id="IPR000415">
    <property type="entry name" value="Nitroreductase-like"/>
</dbReference>
<evidence type="ECO:0000313" key="6">
    <source>
        <dbReference type="EMBL" id="OKH91570.1"/>
    </source>
</evidence>
<feature type="domain" description="Nitroreductase" evidence="5">
    <location>
        <begin position="44"/>
        <end position="211"/>
    </location>
</feature>
<evidence type="ECO:0000313" key="7">
    <source>
        <dbReference type="Proteomes" id="UP000186455"/>
    </source>
</evidence>
<protein>
    <submittedName>
        <fullName evidence="6">Nitroreductase</fullName>
    </submittedName>
</protein>
<keyword evidence="2" id="KW-0288">FMN</keyword>
<dbReference type="RefSeq" id="WP_073793258.1">
    <property type="nucleotide sequence ID" value="NZ_CP108638.1"/>
</dbReference>
<keyword evidence="3" id="KW-0560">Oxidoreductase</keyword>
<keyword evidence="4" id="KW-1133">Transmembrane helix</keyword>
<name>A0A1Q4V1F5_9ACTN</name>
<dbReference type="SUPFAM" id="SSF55469">
    <property type="entry name" value="FMN-dependent nitroreductase-like"/>
    <property type="match status" value="1"/>
</dbReference>
<comment type="caution">
    <text evidence="6">The sequence shown here is derived from an EMBL/GenBank/DDBJ whole genome shotgun (WGS) entry which is preliminary data.</text>
</comment>
<evidence type="ECO:0000256" key="2">
    <source>
        <dbReference type="ARBA" id="ARBA00022643"/>
    </source>
</evidence>
<dbReference type="InterPro" id="IPR050627">
    <property type="entry name" value="Nitroreductase/BluB"/>
</dbReference>